<evidence type="ECO:0000256" key="7">
    <source>
        <dbReference type="PIRNR" id="PIRNR000535"/>
    </source>
</evidence>
<evidence type="ECO:0000313" key="11">
    <source>
        <dbReference type="Proteomes" id="UP000063781"/>
    </source>
</evidence>
<dbReference type="OrthoDB" id="9801219at2"/>
<evidence type="ECO:0000256" key="5">
    <source>
        <dbReference type="ARBA" id="ARBA00022840"/>
    </source>
</evidence>
<dbReference type="PANTHER" id="PTHR46566">
    <property type="entry name" value="1-PHOSPHOFRUCTOKINASE-RELATED"/>
    <property type="match status" value="1"/>
</dbReference>
<dbReference type="Pfam" id="PF00294">
    <property type="entry name" value="PfkB"/>
    <property type="match status" value="1"/>
</dbReference>
<dbReference type="GO" id="GO:0005524">
    <property type="term" value="F:ATP binding"/>
    <property type="evidence" value="ECO:0007669"/>
    <property type="project" value="UniProtKB-UniRule"/>
</dbReference>
<proteinExistence type="inferred from homology"/>
<accession>A0A109UGK3</accession>
<dbReference type="GO" id="GO:0005829">
    <property type="term" value="C:cytosol"/>
    <property type="evidence" value="ECO:0007669"/>
    <property type="project" value="TreeGrafter"/>
</dbReference>
<dbReference type="RefSeq" id="WP_067630644.1">
    <property type="nucleotide sequence ID" value="NZ_CP013213.1"/>
</dbReference>
<keyword evidence="4 8" id="KW-0418">Kinase</keyword>
<comment type="similarity">
    <text evidence="7">Belongs to the carbohydrate kinase PfkB family. LacC subfamily.</text>
</comment>
<dbReference type="FunFam" id="3.40.1190.20:FF:000001">
    <property type="entry name" value="Phosphofructokinase"/>
    <property type="match status" value="1"/>
</dbReference>
<evidence type="ECO:0000256" key="2">
    <source>
        <dbReference type="ARBA" id="ARBA00022679"/>
    </source>
</evidence>
<feature type="domain" description="Carbohydrate kinase PfkB" evidence="9">
    <location>
        <begin position="11"/>
        <end position="282"/>
    </location>
</feature>
<dbReference type="EMBL" id="CP013213">
    <property type="protein sequence ID" value="AMC92777.1"/>
    <property type="molecule type" value="Genomic_DNA"/>
</dbReference>
<comment type="function">
    <text evidence="8">Catalyzes the ATP-dependent phosphorylation of fructose-l-phosphate to fructose-l,6-bisphosphate.</text>
</comment>
<dbReference type="PANTHER" id="PTHR46566:SF1">
    <property type="entry name" value="1-PHOSPHOFRUCTOKINASE"/>
    <property type="match status" value="1"/>
</dbReference>
<dbReference type="Gene3D" id="3.40.1190.20">
    <property type="match status" value="1"/>
</dbReference>
<dbReference type="InterPro" id="IPR022463">
    <property type="entry name" value="1-PFruKinase"/>
</dbReference>
<dbReference type="PIRSF" id="PIRSF000535">
    <property type="entry name" value="1PFK/6PFK/LacC"/>
    <property type="match status" value="1"/>
</dbReference>
<comment type="catalytic activity">
    <reaction evidence="7">
        <text>D-tagatofuranose 6-phosphate + ATP = D-tagatofuranose 1,6-bisphosphate + ADP + H(+)</text>
        <dbReference type="Rhea" id="RHEA:12420"/>
        <dbReference type="ChEBI" id="CHEBI:15378"/>
        <dbReference type="ChEBI" id="CHEBI:30616"/>
        <dbReference type="ChEBI" id="CHEBI:58694"/>
        <dbReference type="ChEBI" id="CHEBI:58695"/>
        <dbReference type="ChEBI" id="CHEBI:456216"/>
        <dbReference type="EC" id="2.7.1.144"/>
    </reaction>
</comment>
<sequence length="308" mass="33477">MIWICTLNPSIDYHMSVDSLDLGKTNRSQCEHVVIGGKGINVAIVLNELDVASTVFGFVGGFTGDKIVNELQKYPHIHDALTRVEYDTRINVKVKGQVETEINGRGQPVSETDVKTIETTLSHVSKGDLVVLTGSVANGMDYRWYLNVARQCLDRGIEFVVDFADTTLLEVLKYKPRLIKPNVSELEAILNTPIETDEDIIKGAQKLVSLGAQACIISNGAKGSFLVTHDAIFTSNIPEGDFKNSVGSGDSMVAGYLKGYIAQESISTSYQYAVACASATAYSEHLATHEAIDQLMKRVKISEVGGTL</sequence>
<dbReference type="KEGG" id="erl:AOC36_01885"/>
<dbReference type="CDD" id="cd01164">
    <property type="entry name" value="FruK_PfkB_like"/>
    <property type="match status" value="1"/>
</dbReference>
<keyword evidence="11" id="KW-1185">Reference proteome</keyword>
<keyword evidence="5 7" id="KW-0067">ATP-binding</keyword>
<dbReference type="GO" id="GO:0005988">
    <property type="term" value="P:lactose metabolic process"/>
    <property type="evidence" value="ECO:0007669"/>
    <property type="project" value="UniProtKB-KW"/>
</dbReference>
<evidence type="ECO:0000256" key="3">
    <source>
        <dbReference type="ARBA" id="ARBA00022741"/>
    </source>
</evidence>
<dbReference type="Proteomes" id="UP000063781">
    <property type="component" value="Chromosome"/>
</dbReference>
<name>A0A109UGK3_9FIRM</name>
<dbReference type="InterPro" id="IPR011611">
    <property type="entry name" value="PfkB_dom"/>
</dbReference>
<dbReference type="GO" id="GO:0044281">
    <property type="term" value="P:small molecule metabolic process"/>
    <property type="evidence" value="ECO:0007669"/>
    <property type="project" value="UniProtKB-ARBA"/>
</dbReference>
<reference evidence="10 11" key="1">
    <citation type="submission" date="2015-10" db="EMBL/GenBank/DDBJ databases">
        <title>Erysipelothrix larvae sp. LV19 isolated from the larval gut of the rhinoceros beetle, Trypoxylus dichotomus.</title>
        <authorList>
            <person name="Lim S."/>
            <person name="Kim B.-C."/>
        </authorList>
    </citation>
    <scope>NUCLEOTIDE SEQUENCE [LARGE SCALE GENOMIC DNA]</scope>
    <source>
        <strain evidence="10 11">LV19</strain>
    </source>
</reference>
<dbReference type="InterPro" id="IPR017583">
    <property type="entry name" value="Tagatose/fructose_Pkinase"/>
</dbReference>
<evidence type="ECO:0000256" key="1">
    <source>
        <dbReference type="ARBA" id="ARBA00005380"/>
    </source>
</evidence>
<evidence type="ECO:0000256" key="6">
    <source>
        <dbReference type="ARBA" id="ARBA00047745"/>
    </source>
</evidence>
<dbReference type="UniPathway" id="UPA00704">
    <property type="reaction ID" value="UER00715"/>
</dbReference>
<dbReference type="NCBIfam" id="TIGR03168">
    <property type="entry name" value="1-PFK"/>
    <property type="match status" value="1"/>
</dbReference>
<keyword evidence="3 7" id="KW-0547">Nucleotide-binding</keyword>
<dbReference type="InterPro" id="IPR002173">
    <property type="entry name" value="Carboh/pur_kinase_PfkB_CS"/>
</dbReference>
<keyword evidence="2 7" id="KW-0808">Transferase</keyword>
<dbReference type="GO" id="GO:0008662">
    <property type="term" value="F:1-phosphofructokinase activity"/>
    <property type="evidence" value="ECO:0007669"/>
    <property type="project" value="UniProtKB-UniRule"/>
</dbReference>
<dbReference type="GO" id="GO:0009024">
    <property type="term" value="F:tagatose-6-phosphate kinase activity"/>
    <property type="evidence" value="ECO:0007669"/>
    <property type="project" value="UniProtKB-EC"/>
</dbReference>
<dbReference type="GO" id="GO:2001059">
    <property type="term" value="P:D-tagatose 6-phosphate catabolic process"/>
    <property type="evidence" value="ECO:0007669"/>
    <property type="project" value="UniProtKB-UniPathway"/>
</dbReference>
<keyword evidence="7" id="KW-0423">Lactose metabolism</keyword>
<evidence type="ECO:0000256" key="4">
    <source>
        <dbReference type="ARBA" id="ARBA00022777"/>
    </source>
</evidence>
<dbReference type="STRING" id="1514105.AOC36_01885"/>
<evidence type="ECO:0000313" key="10">
    <source>
        <dbReference type="EMBL" id="AMC92777.1"/>
    </source>
</evidence>
<evidence type="ECO:0000256" key="8">
    <source>
        <dbReference type="RuleBase" id="RU369061"/>
    </source>
</evidence>
<dbReference type="EC" id="2.7.1.144" evidence="7"/>
<dbReference type="PROSITE" id="PS00584">
    <property type="entry name" value="PFKB_KINASES_2"/>
    <property type="match status" value="1"/>
</dbReference>
<dbReference type="NCBIfam" id="TIGR03828">
    <property type="entry name" value="pfkB"/>
    <property type="match status" value="1"/>
</dbReference>
<comment type="similarity">
    <text evidence="1">Belongs to the carbohydrate kinase pfkB family.</text>
</comment>
<gene>
    <name evidence="10" type="ORF">AOC36_01885</name>
</gene>
<comment type="catalytic activity">
    <reaction evidence="6 8">
        <text>beta-D-fructose 1-phosphate + ATP = beta-D-fructose 1,6-bisphosphate + ADP + H(+)</text>
        <dbReference type="Rhea" id="RHEA:14213"/>
        <dbReference type="ChEBI" id="CHEBI:15378"/>
        <dbReference type="ChEBI" id="CHEBI:30616"/>
        <dbReference type="ChEBI" id="CHEBI:32966"/>
        <dbReference type="ChEBI" id="CHEBI:138881"/>
        <dbReference type="ChEBI" id="CHEBI:456216"/>
        <dbReference type="EC" id="2.7.1.56"/>
    </reaction>
</comment>
<evidence type="ECO:0000259" key="9">
    <source>
        <dbReference type="Pfam" id="PF00294"/>
    </source>
</evidence>
<dbReference type="GO" id="GO:0016052">
    <property type="term" value="P:carbohydrate catabolic process"/>
    <property type="evidence" value="ECO:0007669"/>
    <property type="project" value="UniProtKB-ARBA"/>
</dbReference>
<dbReference type="SUPFAM" id="SSF53613">
    <property type="entry name" value="Ribokinase-like"/>
    <property type="match status" value="1"/>
</dbReference>
<dbReference type="AlphaFoldDB" id="A0A109UGK3"/>
<protein>
    <recommendedName>
        <fullName evidence="7">Tagatose-6-phosphate kinase</fullName>
        <ecNumber evidence="7">2.7.1.144</ecNumber>
    </recommendedName>
</protein>
<comment type="pathway">
    <text evidence="7">Carbohydrate metabolism; D-tagatose 6-phosphate degradation; D-glyceraldehyde 3-phosphate and glycerone phosphate from D-tagatose 6-phosphate: step 1/2.</text>
</comment>
<organism evidence="10 11">
    <name type="scientific">Erysipelothrix larvae</name>
    <dbReference type="NCBI Taxonomy" id="1514105"/>
    <lineage>
        <taxon>Bacteria</taxon>
        <taxon>Bacillati</taxon>
        <taxon>Bacillota</taxon>
        <taxon>Erysipelotrichia</taxon>
        <taxon>Erysipelotrichales</taxon>
        <taxon>Erysipelotrichaceae</taxon>
        <taxon>Erysipelothrix</taxon>
    </lineage>
</organism>
<dbReference type="InterPro" id="IPR029056">
    <property type="entry name" value="Ribokinase-like"/>
</dbReference>